<dbReference type="InterPro" id="IPR009291">
    <property type="entry name" value="Vps62"/>
</dbReference>
<organism evidence="1 2">
    <name type="scientific">Pyronema omphalodes (strain CBS 100304)</name>
    <name type="common">Pyronema confluens</name>
    <dbReference type="NCBI Taxonomy" id="1076935"/>
    <lineage>
        <taxon>Eukaryota</taxon>
        <taxon>Fungi</taxon>
        <taxon>Dikarya</taxon>
        <taxon>Ascomycota</taxon>
        <taxon>Pezizomycotina</taxon>
        <taxon>Pezizomycetes</taxon>
        <taxon>Pezizales</taxon>
        <taxon>Pyronemataceae</taxon>
        <taxon>Pyronema</taxon>
    </lineage>
</organism>
<dbReference type="EMBL" id="HF935464">
    <property type="protein sequence ID" value="CCX30647.1"/>
    <property type="molecule type" value="Genomic_DNA"/>
</dbReference>
<dbReference type="OMA" id="LFGQAKF"/>
<evidence type="ECO:0000313" key="2">
    <source>
        <dbReference type="Proteomes" id="UP000018144"/>
    </source>
</evidence>
<dbReference type="PANTHER" id="PTHR48172">
    <property type="match status" value="1"/>
</dbReference>
<dbReference type="STRING" id="1076935.U4LGI8"/>
<dbReference type="Pfam" id="PF06101">
    <property type="entry name" value="Vps62"/>
    <property type="match status" value="1"/>
</dbReference>
<dbReference type="AlphaFoldDB" id="U4LGI8"/>
<reference evidence="1 2" key="1">
    <citation type="journal article" date="2013" name="PLoS Genet.">
        <title>The genome and development-dependent transcriptomes of Pyronema confluens: a window into fungal evolution.</title>
        <authorList>
            <person name="Traeger S."/>
            <person name="Altegoer F."/>
            <person name="Freitag M."/>
            <person name="Gabaldon T."/>
            <person name="Kempken F."/>
            <person name="Kumar A."/>
            <person name="Marcet-Houben M."/>
            <person name="Poggeler S."/>
            <person name="Stajich J.E."/>
            <person name="Nowrousian M."/>
        </authorList>
    </citation>
    <scope>NUCLEOTIDE SEQUENCE [LARGE SCALE GENOMIC DNA]</scope>
    <source>
        <strain evidence="2">CBS 100304</strain>
        <tissue evidence="1">Vegetative mycelium</tissue>
    </source>
</reference>
<dbReference type="OrthoDB" id="188042at2759"/>
<dbReference type="eggNOG" id="ENOG502RJPB">
    <property type="taxonomic scope" value="Eukaryota"/>
</dbReference>
<protein>
    <submittedName>
        <fullName evidence="1">Similar to Putative vacuolar protein sorting-associated protein TDA6 acc. no. Q06466</fullName>
    </submittedName>
</protein>
<sequence length="435" mass="48924">MSSSPPPKRQLTTKLLAVALSATLLATLTLIFTTASAGTCSHPDGPSPLGDRICWRLSPCRNQKPTSNPIRKLWKPRGNSTTPIQKAPEFVLKYAPYVYLHSEERFHPGDIAEHLIHTTPHLNLTPLDSSSAPSPLLLSNLEKLNSLGPEDVYLTSNDDPAYPPPWLRGNRNIPDHYGKSRAPAIIIWAEKSPGVIDAFYFYFYSFNLGNTVAGWRFGNHVGDWEHTAIRFVDGKPIGMFFSEHSSGKAYQFSVVEKIGNRPVTYSASGSHANYATPGTHYYAIPFHLLFDRTDKGYLWDPAQNNYLYHYDIKKDELSPDQKNPNAPVSWFHFEGKWGDMIYPLNDKRQYRVVGQYHYVNGPTGPKSKNLDRLEVCQNAGVCILLPSLRDTSHSGLVRQGQSVAPQKPQSVERKVKVEFGTRETKMREAVKDEDL</sequence>
<accession>U4LGI8</accession>
<evidence type="ECO:0000313" key="1">
    <source>
        <dbReference type="EMBL" id="CCX30647.1"/>
    </source>
</evidence>
<proteinExistence type="predicted"/>
<dbReference type="PANTHER" id="PTHR48172:SF2">
    <property type="entry name" value="VACUOLAR PROTEIN SORTING PROTEIN 62"/>
    <property type="match status" value="1"/>
</dbReference>
<dbReference type="Proteomes" id="UP000018144">
    <property type="component" value="Unassembled WGS sequence"/>
</dbReference>
<gene>
    <name evidence="1" type="ORF">PCON_08986</name>
</gene>
<name>U4LGI8_PYROM</name>
<keyword evidence="2" id="KW-1185">Reference proteome</keyword>